<dbReference type="eggNOG" id="COG0457">
    <property type="taxonomic scope" value="Bacteria"/>
</dbReference>
<dbReference type="Gene3D" id="1.25.40.10">
    <property type="entry name" value="Tetratricopeptide repeat domain"/>
    <property type="match status" value="2"/>
</dbReference>
<dbReference type="KEGG" id="das:Daes_3317"/>
<dbReference type="STRING" id="643562.Daes_3317"/>
<feature type="compositionally biased region" description="Acidic residues" evidence="4">
    <location>
        <begin position="272"/>
        <end position="285"/>
    </location>
</feature>
<keyword evidence="5" id="KW-0732">Signal</keyword>
<dbReference type="PANTHER" id="PTHR10098">
    <property type="entry name" value="RAPSYN-RELATED"/>
    <property type="match status" value="1"/>
</dbReference>
<keyword evidence="1" id="KW-0677">Repeat</keyword>
<dbReference type="PROSITE" id="PS50005">
    <property type="entry name" value="TPR"/>
    <property type="match status" value="1"/>
</dbReference>
<dbReference type="EMBL" id="CP002431">
    <property type="protein sequence ID" value="ADU64305.1"/>
    <property type="molecule type" value="Genomic_DNA"/>
</dbReference>
<evidence type="ECO:0000256" key="4">
    <source>
        <dbReference type="SAM" id="MobiDB-lite"/>
    </source>
</evidence>
<evidence type="ECO:0000256" key="2">
    <source>
        <dbReference type="ARBA" id="ARBA00022803"/>
    </source>
</evidence>
<name>E6VSG2_PSEA9</name>
<dbReference type="Pfam" id="PF13432">
    <property type="entry name" value="TPR_16"/>
    <property type="match status" value="1"/>
</dbReference>
<dbReference type="OrthoDB" id="5290562at2"/>
<dbReference type="Proteomes" id="UP000002191">
    <property type="component" value="Chromosome"/>
</dbReference>
<feature type="chain" id="PRO_5003211049" evidence="5">
    <location>
        <begin position="20"/>
        <end position="296"/>
    </location>
</feature>
<evidence type="ECO:0000313" key="6">
    <source>
        <dbReference type="EMBL" id="ADU64305.1"/>
    </source>
</evidence>
<feature type="signal peptide" evidence="5">
    <location>
        <begin position="1"/>
        <end position="19"/>
    </location>
</feature>
<dbReference type="PROSITE" id="PS51257">
    <property type="entry name" value="PROKAR_LIPOPROTEIN"/>
    <property type="match status" value="1"/>
</dbReference>
<evidence type="ECO:0000313" key="7">
    <source>
        <dbReference type="Proteomes" id="UP000002191"/>
    </source>
</evidence>
<dbReference type="RefSeq" id="WP_013516199.1">
    <property type="nucleotide sequence ID" value="NC_014844.1"/>
</dbReference>
<dbReference type="InterPro" id="IPR011990">
    <property type="entry name" value="TPR-like_helical_dom_sf"/>
</dbReference>
<dbReference type="PANTHER" id="PTHR10098:SF108">
    <property type="entry name" value="TETRATRICOPEPTIDE REPEAT PROTEIN 28"/>
    <property type="match status" value="1"/>
</dbReference>
<dbReference type="InterPro" id="IPR013105">
    <property type="entry name" value="TPR_2"/>
</dbReference>
<evidence type="ECO:0000256" key="1">
    <source>
        <dbReference type="ARBA" id="ARBA00022737"/>
    </source>
</evidence>
<keyword evidence="7" id="KW-1185">Reference proteome</keyword>
<organism evidence="6 7">
    <name type="scientific">Pseudodesulfovibrio aespoeensis (strain ATCC 700646 / DSM 10631 / Aspo-2)</name>
    <name type="common">Desulfovibrio aespoeensis</name>
    <dbReference type="NCBI Taxonomy" id="643562"/>
    <lineage>
        <taxon>Bacteria</taxon>
        <taxon>Pseudomonadati</taxon>
        <taxon>Thermodesulfobacteriota</taxon>
        <taxon>Desulfovibrionia</taxon>
        <taxon>Desulfovibrionales</taxon>
        <taxon>Desulfovibrionaceae</taxon>
    </lineage>
</organism>
<dbReference type="HOGENOM" id="CLU_086935_0_0_7"/>
<sequence precursor="true">MQRILMLTLLATAMLLAVACSRERSPGDEDIRRARESYSKGFYLEAEKDYERYLQVEPQGEFRREAWDRLSEIAVTIKADLDRAVVLLEAMYLELGMDEDAAWQIMFQLGDVYAQLGNPVKAIEAFEKCLSHAEDSPRRTYATQLRMARLHRSMGNYDLVAMTLENCADSAVDGSGKARCLYELAQSYSFIGNSNQAKSAIETLLATPDVDEETRVLAVFLLADIYESERDYPEARKLLESILTTYPNPKVVEARLASMPTGPKRNQPPPPEEPEPEFDPDEASSEEGMILPPDEQ</sequence>
<reference evidence="6 7" key="2">
    <citation type="journal article" date="2014" name="Genome Announc.">
        <title>Complete Genome Sequence of the Subsurface, Mesophilic Sulfate-Reducing Bacterium Desulfovibrio aespoeensis Aspo-2.</title>
        <authorList>
            <person name="Pedersen K."/>
            <person name="Bengtsson A."/>
            <person name="Edlund J."/>
            <person name="Rabe L."/>
            <person name="Hazen T."/>
            <person name="Chakraborty R."/>
            <person name="Goodwin L."/>
            <person name="Shapiro N."/>
        </authorList>
    </citation>
    <scope>NUCLEOTIDE SEQUENCE [LARGE SCALE GENOMIC DNA]</scope>
    <source>
        <strain evidence="7">ATCC 700646 / DSM 10631 / Aspo-2</strain>
    </source>
</reference>
<dbReference type="SUPFAM" id="SSF48452">
    <property type="entry name" value="TPR-like"/>
    <property type="match status" value="1"/>
</dbReference>
<dbReference type="SMART" id="SM00028">
    <property type="entry name" value="TPR"/>
    <property type="match status" value="3"/>
</dbReference>
<feature type="repeat" description="TPR" evidence="3">
    <location>
        <begin position="103"/>
        <end position="136"/>
    </location>
</feature>
<gene>
    <name evidence="6" type="ordered locus">Daes_3317</name>
</gene>
<protein>
    <submittedName>
        <fullName evidence="6">Tetratricopeptide TPR_2 repeat protein</fullName>
    </submittedName>
</protein>
<accession>E6VSG2</accession>
<keyword evidence="2 3" id="KW-0802">TPR repeat</keyword>
<evidence type="ECO:0000256" key="3">
    <source>
        <dbReference type="PROSITE-ProRule" id="PRU00339"/>
    </source>
</evidence>
<dbReference type="AlphaFoldDB" id="E6VSG2"/>
<proteinExistence type="predicted"/>
<dbReference type="InterPro" id="IPR019734">
    <property type="entry name" value="TPR_rpt"/>
</dbReference>
<feature type="region of interest" description="Disordered" evidence="4">
    <location>
        <begin position="253"/>
        <end position="296"/>
    </location>
</feature>
<dbReference type="Pfam" id="PF07719">
    <property type="entry name" value="TPR_2"/>
    <property type="match status" value="1"/>
</dbReference>
<evidence type="ECO:0000256" key="5">
    <source>
        <dbReference type="SAM" id="SignalP"/>
    </source>
</evidence>
<reference evidence="7" key="1">
    <citation type="submission" date="2010-12" db="EMBL/GenBank/DDBJ databases">
        <title>Complete sequence of Desulfovibrio aespoeensis Aspo-2.</title>
        <authorList>
            <consortium name="US DOE Joint Genome Institute"/>
            <person name="Lucas S."/>
            <person name="Copeland A."/>
            <person name="Lapidus A."/>
            <person name="Cheng J.-F."/>
            <person name="Goodwin L."/>
            <person name="Pitluck S."/>
            <person name="Chertkov O."/>
            <person name="Misra M."/>
            <person name="Detter J.C."/>
            <person name="Han C."/>
            <person name="Tapia R."/>
            <person name="Land M."/>
            <person name="Hauser L."/>
            <person name="Kyrpides N."/>
            <person name="Ivanova N."/>
            <person name="Ovchinnikova G."/>
            <person name="Pedersen K."/>
            <person name="Jagevall S."/>
            <person name="Hazen T."/>
            <person name="Woyke T."/>
        </authorList>
    </citation>
    <scope>NUCLEOTIDE SEQUENCE [LARGE SCALE GENOMIC DNA]</scope>
    <source>
        <strain evidence="7">ATCC 700646 / DSM 10631 / Aspo-2</strain>
    </source>
</reference>